<keyword evidence="2" id="KW-1185">Reference proteome</keyword>
<evidence type="ECO:0000313" key="2">
    <source>
        <dbReference type="Proteomes" id="UP000035681"/>
    </source>
</evidence>
<evidence type="ECO:0000256" key="1">
    <source>
        <dbReference type="SAM" id="MobiDB-lite"/>
    </source>
</evidence>
<dbReference type="AlphaFoldDB" id="A0A0K0ESU9"/>
<proteinExistence type="predicted"/>
<dbReference type="WBParaSite" id="TCONS_00016825.p1">
    <property type="protein sequence ID" value="TCONS_00016825.p1"/>
    <property type="gene ID" value="XLOC_011480"/>
</dbReference>
<accession>A0A0K0ESU9</accession>
<name>A0A0K0ESU9_STRER</name>
<protein>
    <submittedName>
        <fullName evidence="3 4">Uncharacterized protein</fullName>
    </submittedName>
</protein>
<evidence type="ECO:0000313" key="3">
    <source>
        <dbReference type="WBParaSite" id="SSTP_0001252700.1"/>
    </source>
</evidence>
<sequence>MASITIIISILFIKLKFKYNKLKSKDITENGISVTKISKFTPTISLDIFETPRHNNYFNKKTSDNISLKSVISAPIHGNTLEPGSFNDHKRRSSEETRFSKSSARSFSEVFENLNALNLEKMTNNENKIVNENGIVTEPVVTTTQEVALNKKIVPTELECLKNEKIVNKALQKVKKNPKDRILKKIDSSIIMFYGEPIYNLTKDTVKPGEFKL</sequence>
<dbReference type="Proteomes" id="UP000035681">
    <property type="component" value="Unplaced"/>
</dbReference>
<feature type="region of interest" description="Disordered" evidence="1">
    <location>
        <begin position="79"/>
        <end position="100"/>
    </location>
</feature>
<reference evidence="3" key="1">
    <citation type="submission" date="2015-08" db="UniProtKB">
        <authorList>
            <consortium name="WormBaseParasite"/>
        </authorList>
    </citation>
    <scope>IDENTIFICATION</scope>
</reference>
<evidence type="ECO:0000313" key="4">
    <source>
        <dbReference type="WBParaSite" id="TCONS_00016825.p1"/>
    </source>
</evidence>
<dbReference type="WBParaSite" id="SSTP_0001252700.1">
    <property type="protein sequence ID" value="SSTP_0001252700.1"/>
    <property type="gene ID" value="SSTP_0001252700"/>
</dbReference>
<organism evidence="3">
    <name type="scientific">Strongyloides stercoralis</name>
    <name type="common">Threadworm</name>
    <dbReference type="NCBI Taxonomy" id="6248"/>
    <lineage>
        <taxon>Eukaryota</taxon>
        <taxon>Metazoa</taxon>
        <taxon>Ecdysozoa</taxon>
        <taxon>Nematoda</taxon>
        <taxon>Chromadorea</taxon>
        <taxon>Rhabditida</taxon>
        <taxon>Tylenchina</taxon>
        <taxon>Panagrolaimomorpha</taxon>
        <taxon>Strongyloidoidea</taxon>
        <taxon>Strongyloididae</taxon>
        <taxon>Strongyloides</taxon>
    </lineage>
</organism>